<keyword evidence="3" id="KW-1185">Reference proteome</keyword>
<reference evidence="2 3" key="1">
    <citation type="journal article" date="2023" name="Plants (Basel)">
        <title>Bridging the Gap: Combining Genomics and Transcriptomics Approaches to Understand Stylosanthes scabra, an Orphan Legume from the Brazilian Caatinga.</title>
        <authorList>
            <person name="Ferreira-Neto J.R.C."/>
            <person name="da Silva M.D."/>
            <person name="Binneck E."/>
            <person name="de Melo N.F."/>
            <person name="da Silva R.H."/>
            <person name="de Melo A.L.T.M."/>
            <person name="Pandolfi V."/>
            <person name="Bustamante F.O."/>
            <person name="Brasileiro-Vidal A.C."/>
            <person name="Benko-Iseppon A.M."/>
        </authorList>
    </citation>
    <scope>NUCLEOTIDE SEQUENCE [LARGE SCALE GENOMIC DNA]</scope>
    <source>
        <tissue evidence="2">Leaves</tissue>
    </source>
</reference>
<feature type="region of interest" description="Disordered" evidence="1">
    <location>
        <begin position="79"/>
        <end position="150"/>
    </location>
</feature>
<evidence type="ECO:0000256" key="1">
    <source>
        <dbReference type="SAM" id="MobiDB-lite"/>
    </source>
</evidence>
<dbReference type="EMBL" id="JASCZI010120863">
    <property type="protein sequence ID" value="MED6156311.1"/>
    <property type="molecule type" value="Genomic_DNA"/>
</dbReference>
<protein>
    <submittedName>
        <fullName evidence="2">Uncharacterized protein</fullName>
    </submittedName>
</protein>
<comment type="caution">
    <text evidence="2">The sequence shown here is derived from an EMBL/GenBank/DDBJ whole genome shotgun (WGS) entry which is preliminary data.</text>
</comment>
<sequence length="150" mass="17321">MGNESQPSVILGRPFLAMGRTLIDVQKCELTFRVHNEKMVINVFEATKYPEEEDAEECMRIDAIDMLIKEIQEEDALLKSTTKPEVRLEEFNETNQKIVLHEEDDATPKEEPKNELKPPDKLSNTTPLYKRKKEPSDKQNYSQGQNGLIE</sequence>
<gene>
    <name evidence="2" type="ORF">PIB30_013343</name>
</gene>
<evidence type="ECO:0000313" key="3">
    <source>
        <dbReference type="Proteomes" id="UP001341840"/>
    </source>
</evidence>
<name>A0ABU6U827_9FABA</name>
<accession>A0ABU6U827</accession>
<feature type="compositionally biased region" description="Polar residues" evidence="1">
    <location>
        <begin position="138"/>
        <end position="150"/>
    </location>
</feature>
<feature type="compositionally biased region" description="Basic and acidic residues" evidence="1">
    <location>
        <begin position="106"/>
        <end position="120"/>
    </location>
</feature>
<dbReference type="Proteomes" id="UP001341840">
    <property type="component" value="Unassembled WGS sequence"/>
</dbReference>
<dbReference type="PANTHER" id="PTHR33067:SF9">
    <property type="entry name" value="RNA-DIRECTED DNA POLYMERASE"/>
    <property type="match status" value="1"/>
</dbReference>
<organism evidence="2 3">
    <name type="scientific">Stylosanthes scabra</name>
    <dbReference type="NCBI Taxonomy" id="79078"/>
    <lineage>
        <taxon>Eukaryota</taxon>
        <taxon>Viridiplantae</taxon>
        <taxon>Streptophyta</taxon>
        <taxon>Embryophyta</taxon>
        <taxon>Tracheophyta</taxon>
        <taxon>Spermatophyta</taxon>
        <taxon>Magnoliopsida</taxon>
        <taxon>eudicotyledons</taxon>
        <taxon>Gunneridae</taxon>
        <taxon>Pentapetalae</taxon>
        <taxon>rosids</taxon>
        <taxon>fabids</taxon>
        <taxon>Fabales</taxon>
        <taxon>Fabaceae</taxon>
        <taxon>Papilionoideae</taxon>
        <taxon>50 kb inversion clade</taxon>
        <taxon>dalbergioids sensu lato</taxon>
        <taxon>Dalbergieae</taxon>
        <taxon>Pterocarpus clade</taxon>
        <taxon>Stylosanthes</taxon>
    </lineage>
</organism>
<proteinExistence type="predicted"/>
<dbReference type="PANTHER" id="PTHR33067">
    <property type="entry name" value="RNA-DIRECTED DNA POLYMERASE-RELATED"/>
    <property type="match status" value="1"/>
</dbReference>
<evidence type="ECO:0000313" key="2">
    <source>
        <dbReference type="EMBL" id="MED6156311.1"/>
    </source>
</evidence>